<dbReference type="Pfam" id="PF21027">
    <property type="entry name" value="Sde0182_C"/>
    <property type="match status" value="1"/>
</dbReference>
<evidence type="ECO:0000259" key="2">
    <source>
        <dbReference type="Pfam" id="PF07632"/>
    </source>
</evidence>
<feature type="domain" description="Cellulose-binding Sde182 C-terminal" evidence="3">
    <location>
        <begin position="426"/>
        <end position="504"/>
    </location>
</feature>
<dbReference type="InterPro" id="IPR036452">
    <property type="entry name" value="Ribo_hydro-like"/>
</dbReference>
<dbReference type="Pfam" id="PF07632">
    <property type="entry name" value="Sde182_NH-like"/>
    <property type="match status" value="1"/>
</dbReference>
<feature type="domain" description="Cellulose-binding Sde182 nucleoside hydrolase-like" evidence="2">
    <location>
        <begin position="35"/>
        <end position="346"/>
    </location>
</feature>
<dbReference type="Proteomes" id="UP001302222">
    <property type="component" value="Unassembled WGS sequence"/>
</dbReference>
<reference evidence="4 5" key="1">
    <citation type="submission" date="2023-12" db="EMBL/GenBank/DDBJ databases">
        <title>Novel species of the genus Arcicella isolated from rivers.</title>
        <authorList>
            <person name="Lu H."/>
        </authorList>
    </citation>
    <scope>NUCLEOTIDE SEQUENCE [LARGE SCALE GENOMIC DNA]</scope>
    <source>
        <strain evidence="4 5">DC25W</strain>
    </source>
</reference>
<organism evidence="4 5">
    <name type="scientific">Arcicella lustrica</name>
    <dbReference type="NCBI Taxonomy" id="2984196"/>
    <lineage>
        <taxon>Bacteria</taxon>
        <taxon>Pseudomonadati</taxon>
        <taxon>Bacteroidota</taxon>
        <taxon>Cytophagia</taxon>
        <taxon>Cytophagales</taxon>
        <taxon>Flectobacillaceae</taxon>
        <taxon>Arcicella</taxon>
    </lineage>
</organism>
<dbReference type="Gene3D" id="2.60.40.10">
    <property type="entry name" value="Immunoglobulins"/>
    <property type="match status" value="1"/>
</dbReference>
<keyword evidence="5" id="KW-1185">Reference proteome</keyword>
<dbReference type="InterPro" id="IPR011483">
    <property type="entry name" value="Sde182_NH-like"/>
</dbReference>
<feature type="signal peptide" evidence="1">
    <location>
        <begin position="1"/>
        <end position="19"/>
    </location>
</feature>
<gene>
    <name evidence="4" type="ORF">VB798_19305</name>
</gene>
<feature type="chain" id="PRO_5045608470" evidence="1">
    <location>
        <begin position="20"/>
        <end position="506"/>
    </location>
</feature>
<sequence>MKTKAILFFLISFSLVVQSYSPIQAQKSNINTKSRTIITTDGEIDDVDSFIRMLLYANEFKIEGLVYSSSQWHYKGDEKGTMFISEMENTAKRYGKRTALRWPGTTWIQELLAEYEKVHPNLLQHDKTFPSATALRKLVKVGNIDFEGEMDKETEGSEWIKNILLDNNPQPIYLQIWGGTNTVARALKSIEDTYKNTSKWAEIYEKVSKKAIIYAVLDQDATYKKYIAPNWPKIKVFYNSDQFWCFAYPWPRVVPNELQAFLRGEFMAKNIIQKHGPLLEKYYAWGDGQKQAGDEEHTHGNMADAQKYKMTQYDFISEGDSPAYFQLLDVGLMSKDHPEYGGWGGRMVQSKDNPHRWEDGKHVTDFNPFTNKQDASFPQTRWIEALQLDFAARANWCIKPFKEANHAPKIIVKGNTIKKVKAGTNITLEASAIDPDGNAVDFKFWQYQEAGTSSEKANIDQTLPNAANISIPAGLKTGETIHIIVEGKDRGQPALIRYQRIILTGE</sequence>
<accession>A0ABU5SNA2</accession>
<dbReference type="InterPro" id="IPR048527">
    <property type="entry name" value="Sde182_C"/>
</dbReference>
<protein>
    <submittedName>
        <fullName evidence="4">DUF1593 domain-containing protein</fullName>
    </submittedName>
</protein>
<dbReference type="InterPro" id="IPR013783">
    <property type="entry name" value="Ig-like_fold"/>
</dbReference>
<comment type="caution">
    <text evidence="4">The sequence shown here is derived from an EMBL/GenBank/DDBJ whole genome shotgun (WGS) entry which is preliminary data.</text>
</comment>
<evidence type="ECO:0000259" key="3">
    <source>
        <dbReference type="Pfam" id="PF21027"/>
    </source>
</evidence>
<dbReference type="Gene3D" id="3.90.245.10">
    <property type="entry name" value="Ribonucleoside hydrolase-like"/>
    <property type="match status" value="1"/>
</dbReference>
<dbReference type="SUPFAM" id="SSF53590">
    <property type="entry name" value="Nucleoside hydrolase"/>
    <property type="match status" value="1"/>
</dbReference>
<evidence type="ECO:0000256" key="1">
    <source>
        <dbReference type="SAM" id="SignalP"/>
    </source>
</evidence>
<dbReference type="EMBL" id="JAYGIM010000015">
    <property type="protein sequence ID" value="MEA5428745.1"/>
    <property type="molecule type" value="Genomic_DNA"/>
</dbReference>
<proteinExistence type="predicted"/>
<evidence type="ECO:0000313" key="5">
    <source>
        <dbReference type="Proteomes" id="UP001302222"/>
    </source>
</evidence>
<evidence type="ECO:0000313" key="4">
    <source>
        <dbReference type="EMBL" id="MEA5428745.1"/>
    </source>
</evidence>
<keyword evidence="1" id="KW-0732">Signal</keyword>
<name>A0ABU5SNA2_9BACT</name>
<dbReference type="RefSeq" id="WP_323688877.1">
    <property type="nucleotide sequence ID" value="NZ_JAYGIM010000015.1"/>
</dbReference>